<protein>
    <recommendedName>
        <fullName evidence="2">Myb/SANT-like domain-containing protein</fullName>
    </recommendedName>
</protein>
<feature type="compositionally biased region" description="Polar residues" evidence="1">
    <location>
        <begin position="24"/>
        <end position="36"/>
    </location>
</feature>
<dbReference type="PANTHER" id="PTHR46934:SF14">
    <property type="entry name" value="OS11G0427500 PROTEIN"/>
    <property type="match status" value="1"/>
</dbReference>
<evidence type="ECO:0000256" key="1">
    <source>
        <dbReference type="SAM" id="MobiDB-lite"/>
    </source>
</evidence>
<name>A0A8T0TP95_PANVG</name>
<feature type="domain" description="Myb/SANT-like" evidence="2">
    <location>
        <begin position="55"/>
        <end position="148"/>
    </location>
</feature>
<feature type="region of interest" description="Disordered" evidence="1">
    <location>
        <begin position="1"/>
        <end position="54"/>
    </location>
</feature>
<evidence type="ECO:0000313" key="3">
    <source>
        <dbReference type="EMBL" id="KAG2609709.1"/>
    </source>
</evidence>
<proteinExistence type="predicted"/>
<feature type="compositionally biased region" description="Basic and acidic residues" evidence="1">
    <location>
        <begin position="41"/>
        <end position="53"/>
    </location>
</feature>
<gene>
    <name evidence="3" type="ORF">PVAP13_4KG060000</name>
</gene>
<evidence type="ECO:0000313" key="4">
    <source>
        <dbReference type="Proteomes" id="UP000823388"/>
    </source>
</evidence>
<comment type="caution">
    <text evidence="3">The sequence shown here is derived from an EMBL/GenBank/DDBJ whole genome shotgun (WGS) entry which is preliminary data.</text>
</comment>
<dbReference type="InterPro" id="IPR024752">
    <property type="entry name" value="Myb/SANT-like_dom"/>
</dbReference>
<evidence type="ECO:0000259" key="2">
    <source>
        <dbReference type="Pfam" id="PF12776"/>
    </source>
</evidence>
<dbReference type="EMBL" id="CM029043">
    <property type="protein sequence ID" value="KAG2609709.1"/>
    <property type="molecule type" value="Genomic_DNA"/>
</dbReference>
<sequence>MVGKGSPKLRMIASGSPKLRRFLPTTSATNKKSSPKCSGVKKSEGSPKVKTRADWNPNLEKSHVDILHEYKDSGYRSDNGWNSEGWNRMVKEFHIRNKYVSYTKAQIQDKEGQLKRDYKMLKEARRQSGSSWNEKRNMVEGPPAMWNNLIVSFPKIKKFRNNKASFPLYDALGEL</sequence>
<dbReference type="AlphaFoldDB" id="A0A8T0TP95"/>
<keyword evidence="4" id="KW-1185">Reference proteome</keyword>
<organism evidence="3 4">
    <name type="scientific">Panicum virgatum</name>
    <name type="common">Blackwell switchgrass</name>
    <dbReference type="NCBI Taxonomy" id="38727"/>
    <lineage>
        <taxon>Eukaryota</taxon>
        <taxon>Viridiplantae</taxon>
        <taxon>Streptophyta</taxon>
        <taxon>Embryophyta</taxon>
        <taxon>Tracheophyta</taxon>
        <taxon>Spermatophyta</taxon>
        <taxon>Magnoliopsida</taxon>
        <taxon>Liliopsida</taxon>
        <taxon>Poales</taxon>
        <taxon>Poaceae</taxon>
        <taxon>PACMAD clade</taxon>
        <taxon>Panicoideae</taxon>
        <taxon>Panicodae</taxon>
        <taxon>Paniceae</taxon>
        <taxon>Panicinae</taxon>
        <taxon>Panicum</taxon>
        <taxon>Panicum sect. Hiantes</taxon>
    </lineage>
</organism>
<dbReference type="PANTHER" id="PTHR46934">
    <property type="entry name" value="MYB_DNA-BIND_3 DOMAIN-CONTAINING PROTEIN-RELATED"/>
    <property type="match status" value="1"/>
</dbReference>
<reference evidence="3" key="1">
    <citation type="submission" date="2020-05" db="EMBL/GenBank/DDBJ databases">
        <title>WGS assembly of Panicum virgatum.</title>
        <authorList>
            <person name="Lovell J.T."/>
            <person name="Jenkins J."/>
            <person name="Shu S."/>
            <person name="Juenger T.E."/>
            <person name="Schmutz J."/>
        </authorList>
    </citation>
    <scope>NUCLEOTIDE SEQUENCE</scope>
    <source>
        <strain evidence="3">AP13</strain>
    </source>
</reference>
<accession>A0A8T0TP95</accession>
<dbReference type="Proteomes" id="UP000823388">
    <property type="component" value="Chromosome 4K"/>
</dbReference>
<dbReference type="Pfam" id="PF12776">
    <property type="entry name" value="Myb_DNA-bind_3"/>
    <property type="match status" value="1"/>
</dbReference>